<evidence type="ECO:0000313" key="1">
    <source>
        <dbReference type="EMBL" id="CAK9041385.1"/>
    </source>
</evidence>
<name>A0ABP0LQG2_9DINO</name>
<keyword evidence="2" id="KW-1185">Reference proteome</keyword>
<reference evidence="1 2" key="1">
    <citation type="submission" date="2024-02" db="EMBL/GenBank/DDBJ databases">
        <authorList>
            <person name="Chen Y."/>
            <person name="Shah S."/>
            <person name="Dougan E. K."/>
            <person name="Thang M."/>
            <person name="Chan C."/>
        </authorList>
    </citation>
    <scope>NUCLEOTIDE SEQUENCE [LARGE SCALE GENOMIC DNA]</scope>
</reference>
<dbReference type="Proteomes" id="UP001642464">
    <property type="component" value="Unassembled WGS sequence"/>
</dbReference>
<sequence>MAALLQPRPFPLTPASQLVFFKKVWQLFKRNTIGIPLPSKKKYRLSAEELVLHRNLAVLYCQLLPHLKTKLSADDVDAMEESFMAGTNDDFAALLDTRPQRVALSMLRSQKVKAMKRNQEQQSMIVSEVAEQREKVTEAQWNYFVSALKQDQTSLQKDAYVRVTSVNKMDLMMGEVAKMKAADAGCSQDQIGVLSWADFNCPWARTKENSQSILRGMASLNEANPAGTAGLLIQPDSARDSSLRGLYDEERQLFDSLFSMSQSCETRFVEVFSRESKKAESKSNARKFGSGRLVTSSSLMDSNGWLASELAVYGRFVGANESSDSVAPLAILPKTASLLIPEPASPDPMIVSTACFDWDTVRIADRLRPSHEQVAAQKGVMRLEFLVSSVLKYTSFPAVLIVNLTGYVEELAIAVANMRCKKPTLVADCPMPSDKLYYLSVHTLDNMEGVKYGKSRVHRELLDMWLEKKFTYGGHGFNDQSEKAGIDCYKYMNDPASLELQVLVKSGSDFKIHPDQMRQWENAGHVIATKFAELKADHEKNFQPVLKNIIAASASVDREGPEAEAAVVPADGGGEGEDTELKSYGSVEELEKDDGPFVARCMSEIAGIEVIKGKSEKVYLVSVDKRRIVPKHTLLGGYQPVVPGEPLDEKQSVLLKWDLGDKTPIQIDMSSLNPDSTAMDVMTCYRYFTMLEKQKKATQYELSYSEVTRQVDASGDSFKIQLKSYDRVHGVTKLQKPYVMSRVALTLEQGKPLAT</sequence>
<protein>
    <submittedName>
        <fullName evidence="1">Uncharacterized protein</fullName>
    </submittedName>
</protein>
<accession>A0ABP0LQG2</accession>
<evidence type="ECO:0000313" key="2">
    <source>
        <dbReference type="Proteomes" id="UP001642464"/>
    </source>
</evidence>
<organism evidence="1 2">
    <name type="scientific">Durusdinium trenchii</name>
    <dbReference type="NCBI Taxonomy" id="1381693"/>
    <lineage>
        <taxon>Eukaryota</taxon>
        <taxon>Sar</taxon>
        <taxon>Alveolata</taxon>
        <taxon>Dinophyceae</taxon>
        <taxon>Suessiales</taxon>
        <taxon>Symbiodiniaceae</taxon>
        <taxon>Durusdinium</taxon>
    </lineage>
</organism>
<dbReference type="EMBL" id="CAXAMM010017557">
    <property type="protein sequence ID" value="CAK9041385.1"/>
    <property type="molecule type" value="Genomic_DNA"/>
</dbReference>
<comment type="caution">
    <text evidence="1">The sequence shown here is derived from an EMBL/GenBank/DDBJ whole genome shotgun (WGS) entry which is preliminary data.</text>
</comment>
<proteinExistence type="predicted"/>
<gene>
    <name evidence="1" type="ORF">SCF082_LOCUS23916</name>
</gene>